<dbReference type="InterPro" id="IPR018490">
    <property type="entry name" value="cNMP-bd_dom_sf"/>
</dbReference>
<protein>
    <submittedName>
        <fullName evidence="1">Potassium voltage-gated channel subfamily H member 5 (Ether-a-go-go potassium channel 2) (REAG2) (Voltage-gated potassium channel subunit Kv10.2)</fullName>
    </submittedName>
</protein>
<evidence type="ECO:0000313" key="1">
    <source>
        <dbReference type="EMBL" id="CAK9002448.1"/>
    </source>
</evidence>
<name>A0ABP0IIL1_9DINO</name>
<sequence length="718" mass="81662">MSNFRDLLRRLEEAHDQELSQLREELRQTRWASRKQTMTMSMDGLFDESTKEALRQLAEEGEKDGGEDDKDKDADMVGRTSSLWKKTTLEIFPEWEEDTGRQAPSVILARKSSLENEENRHGLDKPGGLCYANGVFRPEVHLVIIWQLVGVLVLGFDTLWVPMEVFPQDPSAAFAWVQGLTSFYWFLDIFVNMNTAIYSEKGEIDMRRWHIVRAYARSWLIFDVLLISLDVYAYMANLFNPDSTAAGAARSGRIARFMRIIRLLRLVRLAKLRQLLFALQSLIDSEWVTLMLAVVRNLAVILLSNHYIACLWFLIGTTGHDAEADCWVPREGIQDAEMSVQYMVSIQWSLAQFTPGASLIQVRCRIERAYYVFVLVYGLVLGTCFVSSITTIMNAVWSLTRYNTSQNFLLKKFLKENAVSRNLSSRILRYVDYVLELRHRRTHHSKVHYLQLLSGPLHWELQREIHSHTLNQHPVFAQYSATASPAISQICATALSNIIYAKKDRVFHQSKEAKEMYFLVSGAFVYYVKVTINRREIPLTIQLEQNSWSCEAALWLVWRTRGEMRALAESDALVVNSKKFREASLAYPAAAALGRAAAQSFYDHAMELSTTTEFGLLDVPAEVVSATQSLDGQGSEVLEIHRELQRAELQEAKSSRPPEFWASWETSHQKKEINTKKSEQEDVAAASPEAKPSEESSAGEASPSVQTFADTTPVGLSV</sequence>
<proteinExistence type="predicted"/>
<gene>
    <name evidence="1" type="ORF">SCF082_LOCUS7340</name>
</gene>
<comment type="caution">
    <text evidence="1">The sequence shown here is derived from an EMBL/GenBank/DDBJ whole genome shotgun (WGS) entry which is preliminary data.</text>
</comment>
<organism evidence="1 2">
    <name type="scientific">Durusdinium trenchii</name>
    <dbReference type="NCBI Taxonomy" id="1381693"/>
    <lineage>
        <taxon>Eukaryota</taxon>
        <taxon>Sar</taxon>
        <taxon>Alveolata</taxon>
        <taxon>Dinophyceae</taxon>
        <taxon>Suessiales</taxon>
        <taxon>Symbiodiniaceae</taxon>
        <taxon>Durusdinium</taxon>
    </lineage>
</organism>
<keyword evidence="2" id="KW-1185">Reference proteome</keyword>
<accession>A0ABP0IIL1</accession>
<dbReference type="PANTHER" id="PTHR45689">
    <property type="entry name" value="I[[H]] CHANNEL, ISOFORM E"/>
    <property type="match status" value="1"/>
</dbReference>
<dbReference type="Proteomes" id="UP001642464">
    <property type="component" value="Unassembled WGS sequence"/>
</dbReference>
<dbReference type="EMBL" id="CAXAMM010004113">
    <property type="protein sequence ID" value="CAK9002448.1"/>
    <property type="molecule type" value="Genomic_DNA"/>
</dbReference>
<dbReference type="PANTHER" id="PTHR45689:SF5">
    <property type="entry name" value="I[[H]] CHANNEL, ISOFORM E"/>
    <property type="match status" value="1"/>
</dbReference>
<keyword evidence="1" id="KW-0813">Transport</keyword>
<dbReference type="Gene3D" id="2.60.120.10">
    <property type="entry name" value="Jelly Rolls"/>
    <property type="match status" value="1"/>
</dbReference>
<dbReference type="InterPro" id="IPR014710">
    <property type="entry name" value="RmlC-like_jellyroll"/>
</dbReference>
<dbReference type="InterPro" id="IPR051413">
    <property type="entry name" value="K/Na_HCN_channel"/>
</dbReference>
<evidence type="ECO:0000313" key="2">
    <source>
        <dbReference type="Proteomes" id="UP001642464"/>
    </source>
</evidence>
<dbReference type="Pfam" id="PF00520">
    <property type="entry name" value="Ion_trans"/>
    <property type="match status" value="1"/>
</dbReference>
<dbReference type="GO" id="GO:0034220">
    <property type="term" value="P:monoatomic ion transmembrane transport"/>
    <property type="evidence" value="ECO:0007669"/>
    <property type="project" value="UniProtKB-KW"/>
</dbReference>
<keyword evidence="1" id="KW-0406">Ion transport</keyword>
<dbReference type="SUPFAM" id="SSF51206">
    <property type="entry name" value="cAMP-binding domain-like"/>
    <property type="match status" value="1"/>
</dbReference>
<keyword evidence="1" id="KW-0407">Ion channel</keyword>
<reference evidence="1 2" key="1">
    <citation type="submission" date="2024-02" db="EMBL/GenBank/DDBJ databases">
        <authorList>
            <person name="Chen Y."/>
            <person name="Shah S."/>
            <person name="Dougan E. K."/>
            <person name="Thang M."/>
            <person name="Chan C."/>
        </authorList>
    </citation>
    <scope>NUCLEOTIDE SEQUENCE [LARGE SCALE GENOMIC DNA]</scope>
</reference>
<dbReference type="Gene3D" id="1.10.287.70">
    <property type="match status" value="1"/>
</dbReference>
<dbReference type="InterPro" id="IPR005821">
    <property type="entry name" value="Ion_trans_dom"/>
</dbReference>